<dbReference type="InterPro" id="IPR019734">
    <property type="entry name" value="TPR_rpt"/>
</dbReference>
<evidence type="ECO:0000256" key="2">
    <source>
        <dbReference type="ARBA" id="ARBA00022803"/>
    </source>
</evidence>
<name>A0A2H1EFU3_9ARCH</name>
<evidence type="ECO:0000256" key="1">
    <source>
        <dbReference type="ARBA" id="ARBA00022737"/>
    </source>
</evidence>
<evidence type="ECO:0000313" key="5">
    <source>
        <dbReference type="Proteomes" id="UP000232412"/>
    </source>
</evidence>
<dbReference type="NCBIfam" id="NF047558">
    <property type="entry name" value="TPR_END_plus"/>
    <property type="match status" value="1"/>
</dbReference>
<feature type="repeat" description="TPR" evidence="3">
    <location>
        <begin position="200"/>
        <end position="233"/>
    </location>
</feature>
<dbReference type="AlphaFoldDB" id="A0A2H1EFU3"/>
<accession>A0A2H1EFU3</accession>
<dbReference type="Gene3D" id="1.25.40.10">
    <property type="entry name" value="Tetratricopeptide repeat domain"/>
    <property type="match status" value="3"/>
</dbReference>
<feature type="repeat" description="TPR" evidence="3">
    <location>
        <begin position="96"/>
        <end position="129"/>
    </location>
</feature>
<evidence type="ECO:0000256" key="3">
    <source>
        <dbReference type="PROSITE-ProRule" id="PRU00339"/>
    </source>
</evidence>
<organism evidence="4 5">
    <name type="scientific">Nitrosotalea sinensis</name>
    <dbReference type="NCBI Taxonomy" id="1499975"/>
    <lineage>
        <taxon>Archaea</taxon>
        <taxon>Nitrososphaerota</taxon>
        <taxon>Nitrososphaeria</taxon>
        <taxon>Nitrosotaleales</taxon>
        <taxon>Nitrosotaleaceae</taxon>
        <taxon>Nitrosotalea</taxon>
    </lineage>
</organism>
<reference evidence="5" key="1">
    <citation type="submission" date="2016-12" db="EMBL/GenBank/DDBJ databases">
        <authorList>
            <person name="Herbold C."/>
        </authorList>
    </citation>
    <scope>NUCLEOTIDE SEQUENCE [LARGE SCALE GENOMIC DNA]</scope>
</reference>
<dbReference type="PROSITE" id="PS50293">
    <property type="entry name" value="TPR_REGION"/>
    <property type="match status" value="1"/>
</dbReference>
<dbReference type="SUPFAM" id="SSF48439">
    <property type="entry name" value="Protein prenylyltransferase"/>
    <property type="match status" value="1"/>
</dbReference>
<dbReference type="EMBL" id="FRFC01000003">
    <property type="protein sequence ID" value="SHO44268.1"/>
    <property type="molecule type" value="Genomic_DNA"/>
</dbReference>
<feature type="repeat" description="TPR" evidence="3">
    <location>
        <begin position="62"/>
        <end position="95"/>
    </location>
</feature>
<dbReference type="SMART" id="SM00028">
    <property type="entry name" value="TPR"/>
    <property type="match status" value="7"/>
</dbReference>
<dbReference type="PROSITE" id="PS50005">
    <property type="entry name" value="TPR"/>
    <property type="match status" value="4"/>
</dbReference>
<dbReference type="Pfam" id="PF13431">
    <property type="entry name" value="TPR_17"/>
    <property type="match status" value="3"/>
</dbReference>
<dbReference type="SUPFAM" id="SSF48452">
    <property type="entry name" value="TPR-like"/>
    <property type="match status" value="1"/>
</dbReference>
<dbReference type="InterPro" id="IPR051685">
    <property type="entry name" value="Ycf3/AcsC/BcsC/TPR_MFPF"/>
</dbReference>
<gene>
    <name evidence="4" type="ORF">NSIN_20284</name>
</gene>
<proteinExistence type="predicted"/>
<protein>
    <submittedName>
        <fullName evidence="4">Uncharacterized protein</fullName>
    </submittedName>
</protein>
<keyword evidence="2 3" id="KW-0802">TPR repeat</keyword>
<dbReference type="PANTHER" id="PTHR44943:SF4">
    <property type="entry name" value="TPR REPEAT-CONTAINING PROTEIN MJ0798"/>
    <property type="match status" value="1"/>
</dbReference>
<dbReference type="PANTHER" id="PTHR44943">
    <property type="entry name" value="CELLULOSE SYNTHASE OPERON PROTEIN C"/>
    <property type="match status" value="1"/>
</dbReference>
<sequence>MSSKLGLGGGFKKFMARMKEDPFEHFLDALALGFNADYEEAIEKIDRAIYLTNEGYDKIEKATLLMLKGLAYYHIENYKESLSAFEQSIKLNPKNFSVWNAKGVTLIESEKYEEALSSFETALRYAEKEDLPLAWTNMGYVLNELDRFEEALEVCIKALESDPAIVDAWYDKSYALSELGNHDEALVACEEGLKLDKEDLNLLVQKGIVMLDLKRNDEALTYFEHATKLDPTDELAWYNKACTLSILNRGEDAVDALIVATSLEPENLLEMVEEEDFENIRKLDRFKKLASQIL</sequence>
<keyword evidence="1" id="KW-0677">Repeat</keyword>
<dbReference type="InterPro" id="IPR011990">
    <property type="entry name" value="TPR-like_helical_dom_sf"/>
</dbReference>
<dbReference type="Proteomes" id="UP000232412">
    <property type="component" value="Unassembled WGS sequence"/>
</dbReference>
<evidence type="ECO:0000313" key="4">
    <source>
        <dbReference type="EMBL" id="SHO44268.1"/>
    </source>
</evidence>
<keyword evidence="5" id="KW-1185">Reference proteome</keyword>
<feature type="repeat" description="TPR" evidence="3">
    <location>
        <begin position="132"/>
        <end position="165"/>
    </location>
</feature>